<feature type="compositionally biased region" description="Acidic residues" evidence="7">
    <location>
        <begin position="190"/>
        <end position="203"/>
    </location>
</feature>
<dbReference type="GO" id="GO:0000978">
    <property type="term" value="F:RNA polymerase II cis-regulatory region sequence-specific DNA binding"/>
    <property type="evidence" value="ECO:0007669"/>
    <property type="project" value="TreeGrafter"/>
</dbReference>
<accession>A0AAV6FLM3</accession>
<dbReference type="EMBL" id="JADWDJ010000021">
    <property type="protein sequence ID" value="KAG5263744.1"/>
    <property type="molecule type" value="Genomic_DNA"/>
</dbReference>
<feature type="DNA-binding region" description="Homeobox" evidence="5">
    <location>
        <begin position="120"/>
        <end position="179"/>
    </location>
</feature>
<dbReference type="PANTHER" id="PTHR24339:SF67">
    <property type="entry name" value="GNOT1 HOMEODOMAIN PROTEIN-RELATED"/>
    <property type="match status" value="1"/>
</dbReference>
<dbReference type="Pfam" id="PF00046">
    <property type="entry name" value="Homeodomain"/>
    <property type="match status" value="1"/>
</dbReference>
<keyword evidence="10" id="KW-1185">Reference proteome</keyword>
<dbReference type="InterPro" id="IPR020479">
    <property type="entry name" value="HD_metazoa"/>
</dbReference>
<proteinExistence type="predicted"/>
<keyword evidence="3 5" id="KW-0371">Homeobox</keyword>
<dbReference type="GO" id="GO:0030182">
    <property type="term" value="P:neuron differentiation"/>
    <property type="evidence" value="ECO:0007669"/>
    <property type="project" value="TreeGrafter"/>
</dbReference>
<dbReference type="PRINTS" id="PR00024">
    <property type="entry name" value="HOMEOBOX"/>
</dbReference>
<dbReference type="PANTHER" id="PTHR24339">
    <property type="entry name" value="HOMEOBOX PROTEIN EMX-RELATED"/>
    <property type="match status" value="1"/>
</dbReference>
<reference evidence="9" key="1">
    <citation type="submission" date="2020-10" db="EMBL/GenBank/DDBJ databases">
        <title>Chromosome-scale genome assembly of the Allis shad, Alosa alosa.</title>
        <authorList>
            <person name="Margot Z."/>
            <person name="Christophe K."/>
            <person name="Cabau C."/>
            <person name="Louis A."/>
            <person name="Berthelot C."/>
            <person name="Parey E."/>
            <person name="Roest Crollius H."/>
            <person name="Montfort J."/>
            <person name="Robinson-Rechavi M."/>
            <person name="Bucao C."/>
            <person name="Bouchez O."/>
            <person name="Gislard M."/>
            <person name="Lluch J."/>
            <person name="Milhes M."/>
            <person name="Lampietro C."/>
            <person name="Lopez Roques C."/>
            <person name="Donnadieu C."/>
            <person name="Braasch I."/>
            <person name="Desvignes T."/>
            <person name="Postlethwait J."/>
            <person name="Bobe J."/>
            <person name="Guiguen Y."/>
        </authorList>
    </citation>
    <scope>NUCLEOTIDE SEQUENCE</scope>
    <source>
        <strain evidence="9">M-15738</strain>
        <tissue evidence="9">Blood</tissue>
    </source>
</reference>
<comment type="caution">
    <text evidence="9">The sequence shown here is derived from an EMBL/GenBank/DDBJ whole genome shotgun (WGS) entry which is preliminary data.</text>
</comment>
<evidence type="ECO:0000256" key="6">
    <source>
        <dbReference type="RuleBase" id="RU000682"/>
    </source>
</evidence>
<evidence type="ECO:0000256" key="2">
    <source>
        <dbReference type="ARBA" id="ARBA00023125"/>
    </source>
</evidence>
<dbReference type="PROSITE" id="PS00027">
    <property type="entry name" value="HOMEOBOX_1"/>
    <property type="match status" value="1"/>
</dbReference>
<dbReference type="SUPFAM" id="SSF46689">
    <property type="entry name" value="Homeodomain-like"/>
    <property type="match status" value="1"/>
</dbReference>
<evidence type="ECO:0000256" key="3">
    <source>
        <dbReference type="ARBA" id="ARBA00023155"/>
    </source>
</evidence>
<evidence type="ECO:0000313" key="9">
    <source>
        <dbReference type="EMBL" id="KAG5263744.1"/>
    </source>
</evidence>
<evidence type="ECO:0000256" key="4">
    <source>
        <dbReference type="ARBA" id="ARBA00023242"/>
    </source>
</evidence>
<dbReference type="PROSITE" id="PS50071">
    <property type="entry name" value="HOMEOBOX_2"/>
    <property type="match status" value="1"/>
</dbReference>
<dbReference type="GO" id="GO:0005634">
    <property type="term" value="C:nucleus"/>
    <property type="evidence" value="ECO:0007669"/>
    <property type="project" value="UniProtKB-SubCell"/>
</dbReference>
<sequence length="203" mass="23501">MTWTLPEKLGGRREGHLPLLEGSLQTKSSGPWAQPKYSFSIDAILSTDHRCAHPQQIIASHVPLSSPYAYISARAPYQQQLLQPHLQPFHHHSYETDIYDGNTVYPNHLTCRGGFVRKTCRRIRTIFTTEQLTRLEEVFSKQRYMTGTEKMLLASALRLTEIQVKVWFQNRRTKWRKSKEDQAQHSPCSVEEEFISVDSDDSL</sequence>
<keyword evidence="2 5" id="KW-0238">DNA-binding</keyword>
<dbReference type="InterPro" id="IPR001356">
    <property type="entry name" value="HD"/>
</dbReference>
<dbReference type="SMART" id="SM00389">
    <property type="entry name" value="HOX"/>
    <property type="match status" value="1"/>
</dbReference>
<dbReference type="InterPro" id="IPR009057">
    <property type="entry name" value="Homeodomain-like_sf"/>
</dbReference>
<evidence type="ECO:0000259" key="8">
    <source>
        <dbReference type="PROSITE" id="PS50071"/>
    </source>
</evidence>
<dbReference type="GO" id="GO:0007417">
    <property type="term" value="P:central nervous system development"/>
    <property type="evidence" value="ECO:0007669"/>
    <property type="project" value="TreeGrafter"/>
</dbReference>
<feature type="domain" description="Homeobox" evidence="8">
    <location>
        <begin position="118"/>
        <end position="178"/>
    </location>
</feature>
<dbReference type="CDD" id="cd00086">
    <property type="entry name" value="homeodomain"/>
    <property type="match status" value="1"/>
</dbReference>
<evidence type="ECO:0000256" key="7">
    <source>
        <dbReference type="SAM" id="MobiDB-lite"/>
    </source>
</evidence>
<keyword evidence="4 5" id="KW-0539">Nucleus</keyword>
<organism evidence="9 10">
    <name type="scientific">Alosa alosa</name>
    <name type="common">allis shad</name>
    <dbReference type="NCBI Taxonomy" id="278164"/>
    <lineage>
        <taxon>Eukaryota</taxon>
        <taxon>Metazoa</taxon>
        <taxon>Chordata</taxon>
        <taxon>Craniata</taxon>
        <taxon>Vertebrata</taxon>
        <taxon>Euteleostomi</taxon>
        <taxon>Actinopterygii</taxon>
        <taxon>Neopterygii</taxon>
        <taxon>Teleostei</taxon>
        <taxon>Clupei</taxon>
        <taxon>Clupeiformes</taxon>
        <taxon>Clupeoidei</taxon>
        <taxon>Clupeidae</taxon>
        <taxon>Alosa</taxon>
    </lineage>
</organism>
<evidence type="ECO:0000256" key="1">
    <source>
        <dbReference type="ARBA" id="ARBA00004123"/>
    </source>
</evidence>
<comment type="subcellular location">
    <subcellularLocation>
        <location evidence="1 5 6">Nucleus</location>
    </subcellularLocation>
</comment>
<dbReference type="Proteomes" id="UP000823561">
    <property type="component" value="Chromosome 21"/>
</dbReference>
<feature type="region of interest" description="Disordered" evidence="7">
    <location>
        <begin position="178"/>
        <end position="203"/>
    </location>
</feature>
<gene>
    <name evidence="9" type="ORF">AALO_G00268110</name>
</gene>
<evidence type="ECO:0000313" key="10">
    <source>
        <dbReference type="Proteomes" id="UP000823561"/>
    </source>
</evidence>
<name>A0AAV6FLM3_9TELE</name>
<protein>
    <recommendedName>
        <fullName evidence="8">Homeobox domain-containing protein</fullName>
    </recommendedName>
</protein>
<dbReference type="InterPro" id="IPR017970">
    <property type="entry name" value="Homeobox_CS"/>
</dbReference>
<dbReference type="InterPro" id="IPR050877">
    <property type="entry name" value="EMX-VAX-Noto_Homeobox_TFs"/>
</dbReference>
<dbReference type="GO" id="GO:0000981">
    <property type="term" value="F:DNA-binding transcription factor activity, RNA polymerase II-specific"/>
    <property type="evidence" value="ECO:0007669"/>
    <property type="project" value="InterPro"/>
</dbReference>
<dbReference type="Gene3D" id="1.10.10.60">
    <property type="entry name" value="Homeodomain-like"/>
    <property type="match status" value="1"/>
</dbReference>
<evidence type="ECO:0000256" key="5">
    <source>
        <dbReference type="PROSITE-ProRule" id="PRU00108"/>
    </source>
</evidence>
<dbReference type="AlphaFoldDB" id="A0AAV6FLM3"/>